<proteinExistence type="predicted"/>
<reference evidence="2" key="2">
    <citation type="submission" date="2020-11" db="EMBL/GenBank/DDBJ databases">
        <authorList>
            <person name="McCartney M.A."/>
            <person name="Auch B."/>
            <person name="Kono T."/>
            <person name="Mallez S."/>
            <person name="Becker A."/>
            <person name="Gohl D.M."/>
            <person name="Silverstein K.A.T."/>
            <person name="Koren S."/>
            <person name="Bechman K.B."/>
            <person name="Herman A."/>
            <person name="Abrahante J.E."/>
            <person name="Garbe J."/>
        </authorList>
    </citation>
    <scope>NUCLEOTIDE SEQUENCE</scope>
    <source>
        <strain evidence="2">Duluth1</strain>
        <tissue evidence="2">Whole animal</tissue>
    </source>
</reference>
<reference evidence="2" key="1">
    <citation type="journal article" date="2019" name="bioRxiv">
        <title>The Genome of the Zebra Mussel, Dreissena polymorpha: A Resource for Invasive Species Research.</title>
        <authorList>
            <person name="McCartney M.A."/>
            <person name="Auch B."/>
            <person name="Kono T."/>
            <person name="Mallez S."/>
            <person name="Zhang Y."/>
            <person name="Obille A."/>
            <person name="Becker A."/>
            <person name="Abrahante J.E."/>
            <person name="Garbe J."/>
            <person name="Badalamenti J.P."/>
            <person name="Herman A."/>
            <person name="Mangelson H."/>
            <person name="Liachko I."/>
            <person name="Sullivan S."/>
            <person name="Sone E.D."/>
            <person name="Koren S."/>
            <person name="Silverstein K.A.T."/>
            <person name="Beckman K.B."/>
            <person name="Gohl D.M."/>
        </authorList>
    </citation>
    <scope>NUCLEOTIDE SEQUENCE</scope>
    <source>
        <strain evidence="2">Duluth1</strain>
        <tissue evidence="2">Whole animal</tissue>
    </source>
</reference>
<dbReference type="Pfam" id="PF17517">
    <property type="entry name" value="IgGFc_binding"/>
    <property type="match status" value="1"/>
</dbReference>
<sequence length="232" mass="25699">MVISAFSNTEVNISFPNGTSISKTLNWMDVYQEASRLNDLTGTMIQSSKPVSVVSGVSCMYIPEVPSAGNCDMIDEQMIPRSAFQKHFIIPPILSNKFMVRIFSSQSNNKVCVKDSSFENCTTMGSNQWLESTPNTFLLVVTSQKKASVIQYKESQAYMTTIPAIRQCMNPYTFVRQGVYGHHNNYISVTILSSASQSLLLDGISPSAQLADTAQVVPPFNNYTVLTFRITT</sequence>
<gene>
    <name evidence="2" type="ORF">DPMN_078375</name>
</gene>
<keyword evidence="3" id="KW-1185">Reference proteome</keyword>
<dbReference type="PANTHER" id="PTHR46534:SF1">
    <property type="entry name" value="IGGFC-BINDING PROTEIN N-TERMINAL DOMAIN-CONTAINING PROTEIN"/>
    <property type="match status" value="1"/>
</dbReference>
<feature type="domain" description="IgGFc-binding protein N-terminal" evidence="1">
    <location>
        <begin position="10"/>
        <end position="210"/>
    </location>
</feature>
<evidence type="ECO:0000313" key="3">
    <source>
        <dbReference type="Proteomes" id="UP000828390"/>
    </source>
</evidence>
<comment type="caution">
    <text evidence="2">The sequence shown here is derived from an EMBL/GenBank/DDBJ whole genome shotgun (WGS) entry which is preliminary data.</text>
</comment>
<dbReference type="AlphaFoldDB" id="A0A9D3YNP7"/>
<protein>
    <recommendedName>
        <fullName evidence="1">IgGFc-binding protein N-terminal domain-containing protein</fullName>
    </recommendedName>
</protein>
<dbReference type="PANTHER" id="PTHR46534">
    <property type="entry name" value="IGGFC_BINDING DOMAIN-CONTAINING PROTEIN"/>
    <property type="match status" value="1"/>
</dbReference>
<accession>A0A9D3YNP7</accession>
<evidence type="ECO:0000313" key="2">
    <source>
        <dbReference type="EMBL" id="KAH3703341.1"/>
    </source>
</evidence>
<dbReference type="Proteomes" id="UP000828390">
    <property type="component" value="Unassembled WGS sequence"/>
</dbReference>
<evidence type="ECO:0000259" key="1">
    <source>
        <dbReference type="Pfam" id="PF17517"/>
    </source>
</evidence>
<organism evidence="2 3">
    <name type="scientific">Dreissena polymorpha</name>
    <name type="common">Zebra mussel</name>
    <name type="synonym">Mytilus polymorpha</name>
    <dbReference type="NCBI Taxonomy" id="45954"/>
    <lineage>
        <taxon>Eukaryota</taxon>
        <taxon>Metazoa</taxon>
        <taxon>Spiralia</taxon>
        <taxon>Lophotrochozoa</taxon>
        <taxon>Mollusca</taxon>
        <taxon>Bivalvia</taxon>
        <taxon>Autobranchia</taxon>
        <taxon>Heteroconchia</taxon>
        <taxon>Euheterodonta</taxon>
        <taxon>Imparidentia</taxon>
        <taxon>Neoheterodontei</taxon>
        <taxon>Myida</taxon>
        <taxon>Dreissenoidea</taxon>
        <taxon>Dreissenidae</taxon>
        <taxon>Dreissena</taxon>
    </lineage>
</organism>
<name>A0A9D3YNP7_DREPO</name>
<dbReference type="EMBL" id="JAIWYP010000015">
    <property type="protein sequence ID" value="KAH3703341.1"/>
    <property type="molecule type" value="Genomic_DNA"/>
</dbReference>
<dbReference type="InterPro" id="IPR035234">
    <property type="entry name" value="IgGFc-bd_N"/>
</dbReference>